<sequence length="35" mass="4234">MFIQHKFCIFAFLIESSDLTLEKSKDTDNPYHYNH</sequence>
<dbReference type="EMBL" id="CAADFE010000004">
    <property type="protein sequence ID" value="VFJ63688.1"/>
    <property type="molecule type" value="Genomic_DNA"/>
</dbReference>
<gene>
    <name evidence="1" type="ORF">BECKFW1821C_GA0114237_100466</name>
</gene>
<dbReference type="AlphaFoldDB" id="A0A450TAI9"/>
<evidence type="ECO:0000313" key="1">
    <source>
        <dbReference type="EMBL" id="VFJ63688.1"/>
    </source>
</evidence>
<name>A0A450TAI9_9GAMM</name>
<organism evidence="1">
    <name type="scientific">Candidatus Kentrum sp. FW</name>
    <dbReference type="NCBI Taxonomy" id="2126338"/>
    <lineage>
        <taxon>Bacteria</taxon>
        <taxon>Pseudomonadati</taxon>
        <taxon>Pseudomonadota</taxon>
        <taxon>Gammaproteobacteria</taxon>
        <taxon>Candidatus Kentrum</taxon>
    </lineage>
</organism>
<protein>
    <submittedName>
        <fullName evidence="1">Uncharacterized protein</fullName>
    </submittedName>
</protein>
<reference evidence="1" key="1">
    <citation type="submission" date="2019-02" db="EMBL/GenBank/DDBJ databases">
        <authorList>
            <person name="Gruber-Vodicka R. H."/>
            <person name="Seah K. B. B."/>
        </authorList>
    </citation>
    <scope>NUCLEOTIDE SEQUENCE</scope>
    <source>
        <strain evidence="1">BECK_BZ131</strain>
    </source>
</reference>
<accession>A0A450TAI9</accession>
<proteinExistence type="predicted"/>